<feature type="compositionally biased region" description="Basic and acidic residues" evidence="5">
    <location>
        <begin position="384"/>
        <end position="413"/>
    </location>
</feature>
<keyword evidence="4" id="KW-0747">Spliceosome</keyword>
<feature type="region of interest" description="Disordered" evidence="5">
    <location>
        <begin position="129"/>
        <end position="173"/>
    </location>
</feature>
<sequence>MSSGLSISFGGAAASSTSSKTNGTSAPKANGTKRPHASLGDSDDEDGGPAKQVVTHFGTKGAVNATVPKHEKGPLVIKPQANRDWRDASKAARAEKRAKYGLPPEDGTQDAKAREEQIKKIEDAKKPIWGLNVKKNGDTNGNSHVEDQMDEQAMNRDGIEEQPQEDVARPRTDEERAMDALMGIKQTSDLTIPAANEEEAFARDYKSAPDMATLDQYAATPVEEFGAALLRGMGWKEGFGIGNQKAKKLEKSKQIERRPALLGIGAKEDAAVKEEMGAWGRGAKRSDQVYNPIVMRNKRTGEELTESELKERVSEQEAKQKEAELDALASRRKEDDRGKRNKEERRRREEDSDEEHERRRREKRRDRELDDRDYDRRERRRSRDRGESRKDRDRDDRRDADRRRDRDDRDDRDRHRRRDHRDDRYDDDRRRRY</sequence>
<feature type="domain" description="G-patch" evidence="6">
    <location>
        <begin position="222"/>
        <end position="269"/>
    </location>
</feature>
<gene>
    <name evidence="7" type="ORF">C1H76_2420</name>
</gene>
<dbReference type="AlphaFoldDB" id="A0A4U7B775"/>
<evidence type="ECO:0000256" key="2">
    <source>
        <dbReference type="ARBA" id="ARBA00008576"/>
    </source>
</evidence>
<evidence type="ECO:0000256" key="4">
    <source>
        <dbReference type="RuleBase" id="RU369096"/>
    </source>
</evidence>
<dbReference type="EMBL" id="PTQR01000030">
    <property type="protein sequence ID" value="TKX25190.1"/>
    <property type="molecule type" value="Genomic_DNA"/>
</dbReference>
<feature type="compositionally biased region" description="Basic and acidic residues" evidence="5">
    <location>
        <begin position="299"/>
        <end position="350"/>
    </location>
</feature>
<proteinExistence type="inferred from homology"/>
<evidence type="ECO:0000256" key="5">
    <source>
        <dbReference type="SAM" id="MobiDB-lite"/>
    </source>
</evidence>
<dbReference type="GO" id="GO:0000398">
    <property type="term" value="P:mRNA splicing, via spliceosome"/>
    <property type="evidence" value="ECO:0007669"/>
    <property type="project" value="UniProtKB-UniRule"/>
</dbReference>
<dbReference type="InterPro" id="IPR000467">
    <property type="entry name" value="G_patch_dom"/>
</dbReference>
<feature type="region of interest" description="Disordered" evidence="5">
    <location>
        <begin position="281"/>
        <end position="433"/>
    </location>
</feature>
<dbReference type="GO" id="GO:0005681">
    <property type="term" value="C:spliceosomal complex"/>
    <property type="evidence" value="ECO:0007669"/>
    <property type="project" value="UniProtKB-UniRule"/>
</dbReference>
<feature type="region of interest" description="Disordered" evidence="5">
    <location>
        <begin position="1"/>
        <end position="116"/>
    </location>
</feature>
<keyword evidence="4" id="KW-0507">mRNA processing</keyword>
<organism evidence="7 8">
    <name type="scientific">Elsinoe australis</name>
    <dbReference type="NCBI Taxonomy" id="40998"/>
    <lineage>
        <taxon>Eukaryota</taxon>
        <taxon>Fungi</taxon>
        <taxon>Dikarya</taxon>
        <taxon>Ascomycota</taxon>
        <taxon>Pezizomycotina</taxon>
        <taxon>Dothideomycetes</taxon>
        <taxon>Dothideomycetidae</taxon>
        <taxon>Myriangiales</taxon>
        <taxon>Elsinoaceae</taxon>
        <taxon>Elsinoe</taxon>
    </lineage>
</organism>
<evidence type="ECO:0000313" key="7">
    <source>
        <dbReference type="EMBL" id="TKX25190.1"/>
    </source>
</evidence>
<dbReference type="GO" id="GO:0003676">
    <property type="term" value="F:nucleic acid binding"/>
    <property type="evidence" value="ECO:0007669"/>
    <property type="project" value="InterPro"/>
</dbReference>
<evidence type="ECO:0000313" key="8">
    <source>
        <dbReference type="Proteomes" id="UP000308133"/>
    </source>
</evidence>
<evidence type="ECO:0000256" key="3">
    <source>
        <dbReference type="ARBA" id="ARBA00023242"/>
    </source>
</evidence>
<dbReference type="PANTHER" id="PTHR15818">
    <property type="entry name" value="G PATCH AND KOW-CONTAINING"/>
    <property type="match status" value="1"/>
</dbReference>
<dbReference type="Proteomes" id="UP000308133">
    <property type="component" value="Unassembled WGS sequence"/>
</dbReference>
<dbReference type="InterPro" id="IPR026822">
    <property type="entry name" value="Spp2/MOS2_G-patch"/>
</dbReference>
<comment type="subcellular location">
    <subcellularLocation>
        <location evidence="1 4">Nucleus</location>
    </subcellularLocation>
</comment>
<name>A0A4U7B775_9PEZI</name>
<dbReference type="PROSITE" id="PS50174">
    <property type="entry name" value="G_PATCH"/>
    <property type="match status" value="1"/>
</dbReference>
<feature type="compositionally biased region" description="Basic and acidic residues" evidence="5">
    <location>
        <begin position="365"/>
        <end position="377"/>
    </location>
</feature>
<feature type="compositionally biased region" description="Low complexity" evidence="5">
    <location>
        <begin position="1"/>
        <end position="26"/>
    </location>
</feature>
<dbReference type="PANTHER" id="PTHR15818:SF2">
    <property type="entry name" value="G-PATCH DOMAIN AND KOW MOTIFS-CONTAINING PROTEIN"/>
    <property type="match status" value="1"/>
</dbReference>
<reference evidence="7 8" key="1">
    <citation type="submission" date="2018-02" db="EMBL/GenBank/DDBJ databases">
        <title>Draft genome sequences of Elsinoe sp., causing black scab on jojoba.</title>
        <authorList>
            <person name="Stodart B."/>
            <person name="Jeffress S."/>
            <person name="Ash G."/>
            <person name="Arun Chinnappa K."/>
        </authorList>
    </citation>
    <scope>NUCLEOTIDE SEQUENCE [LARGE SCALE GENOMIC DNA]</scope>
    <source>
        <strain evidence="7 8">Hillstone_2</strain>
    </source>
</reference>
<feature type="compositionally biased region" description="Basic and acidic residues" evidence="5">
    <location>
        <begin position="81"/>
        <end position="98"/>
    </location>
</feature>
<comment type="similarity">
    <text evidence="2 4">Belongs to the SPP2 family.</text>
</comment>
<dbReference type="Pfam" id="PF12656">
    <property type="entry name" value="G-patch_2"/>
    <property type="match status" value="1"/>
</dbReference>
<protein>
    <recommendedName>
        <fullName evidence="4">Pre-mRNA-splicing factor</fullName>
    </recommendedName>
</protein>
<feature type="compositionally biased region" description="Basic and acidic residues" evidence="5">
    <location>
        <begin position="420"/>
        <end position="433"/>
    </location>
</feature>
<evidence type="ECO:0000259" key="6">
    <source>
        <dbReference type="PROSITE" id="PS50174"/>
    </source>
</evidence>
<comment type="caution">
    <text evidence="7">The sequence shown here is derived from an EMBL/GenBank/DDBJ whole genome shotgun (WGS) entry which is preliminary data.</text>
</comment>
<comment type="function">
    <text evidence="4">Involved in spliceosome maturation and the first step of pre-mRNA splicing.</text>
</comment>
<keyword evidence="3 4" id="KW-0539">Nucleus</keyword>
<evidence type="ECO:0000256" key="1">
    <source>
        <dbReference type="ARBA" id="ARBA00004123"/>
    </source>
</evidence>
<accession>A0A4U7B775</accession>
<dbReference type="InterPro" id="IPR045166">
    <property type="entry name" value="Spp2-like"/>
</dbReference>
<keyword evidence="4" id="KW-0508">mRNA splicing</keyword>